<feature type="compositionally biased region" description="Low complexity" evidence="1">
    <location>
        <begin position="284"/>
        <end position="312"/>
    </location>
</feature>
<organism evidence="3 4">
    <name type="scientific">Actinoplanes palleronii</name>
    <dbReference type="NCBI Taxonomy" id="113570"/>
    <lineage>
        <taxon>Bacteria</taxon>
        <taxon>Bacillati</taxon>
        <taxon>Actinomycetota</taxon>
        <taxon>Actinomycetes</taxon>
        <taxon>Micromonosporales</taxon>
        <taxon>Micromonosporaceae</taxon>
        <taxon>Actinoplanes</taxon>
    </lineage>
</organism>
<feature type="transmembrane region" description="Helical" evidence="2">
    <location>
        <begin position="168"/>
        <end position="193"/>
    </location>
</feature>
<feature type="compositionally biased region" description="Low complexity" evidence="1">
    <location>
        <begin position="216"/>
        <end position="243"/>
    </location>
</feature>
<dbReference type="EMBL" id="BOMS01000040">
    <property type="protein sequence ID" value="GIE66708.1"/>
    <property type="molecule type" value="Genomic_DNA"/>
</dbReference>
<accession>A0ABQ4B7U1</accession>
<comment type="caution">
    <text evidence="3">The sequence shown here is derived from an EMBL/GenBank/DDBJ whole genome shotgun (WGS) entry which is preliminary data.</text>
</comment>
<dbReference type="Proteomes" id="UP000624709">
    <property type="component" value="Unassembled WGS sequence"/>
</dbReference>
<evidence type="ECO:0000313" key="3">
    <source>
        <dbReference type="EMBL" id="GIE66708.1"/>
    </source>
</evidence>
<protein>
    <recommendedName>
        <fullName evidence="5">DUF4064 domain-containing protein</fullName>
    </recommendedName>
</protein>
<evidence type="ECO:0000313" key="4">
    <source>
        <dbReference type="Proteomes" id="UP000624709"/>
    </source>
</evidence>
<feature type="transmembrane region" description="Helical" evidence="2">
    <location>
        <begin position="113"/>
        <end position="135"/>
    </location>
</feature>
<feature type="compositionally biased region" description="Low complexity" evidence="1">
    <location>
        <begin position="261"/>
        <end position="276"/>
    </location>
</feature>
<feature type="compositionally biased region" description="Pro residues" evidence="1">
    <location>
        <begin position="244"/>
        <end position="260"/>
    </location>
</feature>
<evidence type="ECO:0000256" key="1">
    <source>
        <dbReference type="SAM" id="MobiDB-lite"/>
    </source>
</evidence>
<sequence length="388" mass="40735">MDLEEDPVTVPTYSAPYPTAPPPHRPITVTIASVLLFVVAAVQVVFAMIAFSTFDKAAPIYDDAYAGTDFESFGSALATLSVVMIILYGIIAVGMVILGVFNLRGKQPARVITWIFSGVLMCCSVVLPYMAVILITRFAEAVDDGSGAQRLPTQRELDARLNDVVPGWFSSVAVLFTLFALASLIVVIILLSVPASNRFFRKQVAGWNPYQTGYPQQPAYGQPYPGPYGQQPGAQDPGYGQPGQPAPGLPPYPGQQPSGPPSYGAPAGYDPYAQPGQPYPGQPQPGQQFPGQQFPGQQYPGQAYPGSAYPGQPGYPPPSDPGAAYGSPPSDPLAAPHGPPSEHGPASDPWASPAPPAAPQSSPPADQPPASPPGSSPTDEQRPPHNPI</sequence>
<feature type="compositionally biased region" description="Pro residues" evidence="1">
    <location>
        <begin position="352"/>
        <end position="375"/>
    </location>
</feature>
<feature type="transmembrane region" description="Helical" evidence="2">
    <location>
        <begin position="34"/>
        <end position="54"/>
    </location>
</feature>
<proteinExistence type="predicted"/>
<feature type="transmembrane region" description="Helical" evidence="2">
    <location>
        <begin position="74"/>
        <end position="101"/>
    </location>
</feature>
<keyword evidence="2" id="KW-1133">Transmembrane helix</keyword>
<keyword evidence="4" id="KW-1185">Reference proteome</keyword>
<keyword evidence="2" id="KW-0472">Membrane</keyword>
<feature type="region of interest" description="Disordered" evidence="1">
    <location>
        <begin position="216"/>
        <end position="388"/>
    </location>
</feature>
<name>A0ABQ4B7U1_9ACTN</name>
<evidence type="ECO:0008006" key="5">
    <source>
        <dbReference type="Google" id="ProtNLM"/>
    </source>
</evidence>
<gene>
    <name evidence="3" type="ORF">Apa02nite_028160</name>
</gene>
<feature type="compositionally biased region" description="Basic and acidic residues" evidence="1">
    <location>
        <begin position="379"/>
        <end position="388"/>
    </location>
</feature>
<evidence type="ECO:0000256" key="2">
    <source>
        <dbReference type="SAM" id="Phobius"/>
    </source>
</evidence>
<reference evidence="3 4" key="1">
    <citation type="submission" date="2021-01" db="EMBL/GenBank/DDBJ databases">
        <title>Whole genome shotgun sequence of Actinoplanes palleronii NBRC 14916.</title>
        <authorList>
            <person name="Komaki H."/>
            <person name="Tamura T."/>
        </authorList>
    </citation>
    <scope>NUCLEOTIDE SEQUENCE [LARGE SCALE GENOMIC DNA]</scope>
    <source>
        <strain evidence="3 4">NBRC 14916</strain>
    </source>
</reference>
<keyword evidence="2" id="KW-0812">Transmembrane</keyword>